<evidence type="ECO:0000313" key="2">
    <source>
        <dbReference type="EMBL" id="PIY94504.1"/>
    </source>
</evidence>
<dbReference type="GO" id="GO:0016757">
    <property type="term" value="F:glycosyltransferase activity"/>
    <property type="evidence" value="ECO:0007669"/>
    <property type="project" value="TreeGrafter"/>
</dbReference>
<sequence>MKICLINSLYDPDNRGGAEIAMKMLARDLVARDHQVTIITTQSNNFGTGIYHEKIDKIDVYRLAAGNLCSFSKLSQFGPILRLFWHFIDQVNLVNYYRIKKLLKKLQPDLIWAHNLKGLGYLSTKAYHDHQAKYWQTIHDVQYYDPSGTIIYQQKKNIFYRFFRWSYWQLNRLILRKPDLLISPSRWLYDFYQSKKLFTKTVYIVRRNPLSLAKVYDYKNIQEEKLNLLYVGQLEEHKGIRFLIESLSESEFNWQLNVIGTGSIKKDLVAIGKGNVQFHGQVDNTEIGKYLSSTDVLVMPTLCYENSPTVISEAHHNNCLVLASDIGGISEMITEGNNGWLFEPGNKQDLLDKLVMIKKTDLISLRQKMLKPELAVKDYIDFLLLLD</sequence>
<accession>A0A2M7RCW8</accession>
<dbReference type="PANTHER" id="PTHR45947">
    <property type="entry name" value="SULFOQUINOVOSYL TRANSFERASE SQD2"/>
    <property type="match status" value="1"/>
</dbReference>
<evidence type="ECO:0000313" key="3">
    <source>
        <dbReference type="Proteomes" id="UP000228689"/>
    </source>
</evidence>
<dbReference type="EMBL" id="PFMC01000062">
    <property type="protein sequence ID" value="PIY94504.1"/>
    <property type="molecule type" value="Genomic_DNA"/>
</dbReference>
<dbReference type="AlphaFoldDB" id="A0A2M7RCW8"/>
<dbReference type="InterPro" id="IPR028098">
    <property type="entry name" value="Glyco_trans_4-like_N"/>
</dbReference>
<dbReference type="Gene3D" id="3.40.50.2000">
    <property type="entry name" value="Glycogen Phosphorylase B"/>
    <property type="match status" value="2"/>
</dbReference>
<dbReference type="SUPFAM" id="SSF53756">
    <property type="entry name" value="UDP-Glycosyltransferase/glycogen phosphorylase"/>
    <property type="match status" value="1"/>
</dbReference>
<dbReference type="InterPro" id="IPR050194">
    <property type="entry name" value="Glycosyltransferase_grp1"/>
</dbReference>
<dbReference type="PANTHER" id="PTHR45947:SF3">
    <property type="entry name" value="SULFOQUINOVOSYL TRANSFERASE SQD2"/>
    <property type="match status" value="1"/>
</dbReference>
<dbReference type="Proteomes" id="UP000228689">
    <property type="component" value="Unassembled WGS sequence"/>
</dbReference>
<comment type="caution">
    <text evidence="2">The sequence shown here is derived from an EMBL/GenBank/DDBJ whole genome shotgun (WGS) entry which is preliminary data.</text>
</comment>
<dbReference type="Pfam" id="PF13692">
    <property type="entry name" value="Glyco_trans_1_4"/>
    <property type="match status" value="1"/>
</dbReference>
<protein>
    <recommendedName>
        <fullName evidence="1">Glycosyltransferase subfamily 4-like N-terminal domain-containing protein</fullName>
    </recommendedName>
</protein>
<organism evidence="2 3">
    <name type="scientific">Candidatus Komeilibacteria bacterium CG_4_10_14_0_8_um_filter_37_78</name>
    <dbReference type="NCBI Taxonomy" id="1974471"/>
    <lineage>
        <taxon>Bacteria</taxon>
        <taxon>Candidatus Komeiliibacteriota</taxon>
    </lineage>
</organism>
<reference evidence="3" key="1">
    <citation type="submission" date="2017-09" db="EMBL/GenBank/DDBJ databases">
        <title>Depth-based differentiation of microbial function through sediment-hosted aquifers and enrichment of novel symbionts in the deep terrestrial subsurface.</title>
        <authorList>
            <person name="Probst A.J."/>
            <person name="Ladd B."/>
            <person name="Jarett J.K."/>
            <person name="Geller-Mcgrath D.E."/>
            <person name="Sieber C.M.K."/>
            <person name="Emerson J.B."/>
            <person name="Anantharaman K."/>
            <person name="Thomas B.C."/>
            <person name="Malmstrom R."/>
            <person name="Stieglmeier M."/>
            <person name="Klingl A."/>
            <person name="Woyke T."/>
            <person name="Ryan C.M."/>
            <person name="Banfield J.F."/>
        </authorList>
    </citation>
    <scope>NUCLEOTIDE SEQUENCE [LARGE SCALE GENOMIC DNA]</scope>
</reference>
<feature type="domain" description="Glycosyltransferase subfamily 4-like N-terminal" evidence="1">
    <location>
        <begin position="16"/>
        <end position="194"/>
    </location>
</feature>
<evidence type="ECO:0000259" key="1">
    <source>
        <dbReference type="Pfam" id="PF13439"/>
    </source>
</evidence>
<name>A0A2M7RCW8_9BACT</name>
<proteinExistence type="predicted"/>
<dbReference type="Pfam" id="PF13439">
    <property type="entry name" value="Glyco_transf_4"/>
    <property type="match status" value="1"/>
</dbReference>
<gene>
    <name evidence="2" type="ORF">COY67_02445</name>
</gene>